<proteinExistence type="predicted"/>
<protein>
    <submittedName>
        <fullName evidence="1">Uncharacterized protein</fullName>
    </submittedName>
</protein>
<sequence length="101" mass="11465">MNTGFGESISLAMHYESLTDALIEGRAIPAGRLFGLPDLEGDDIWVDIAGAAALVRVNPKAITGWLTRGGPKRKPFPTPYRLLYRLYWRKHDIDRWLQIRT</sequence>
<accession>A0A8J8BDX0</accession>
<comment type="caution">
    <text evidence="1">The sequence shown here is derived from an EMBL/GenBank/DDBJ whole genome shotgun (WGS) entry which is preliminary data.</text>
</comment>
<gene>
    <name evidence="1" type="ORF">KGA66_26835</name>
</gene>
<name>A0A8J8BDX0_9ACTN</name>
<evidence type="ECO:0000313" key="1">
    <source>
        <dbReference type="EMBL" id="MBS2966682.1"/>
    </source>
</evidence>
<organism evidence="1 2">
    <name type="scientific">Actinocrinis puniceicyclus</name>
    <dbReference type="NCBI Taxonomy" id="977794"/>
    <lineage>
        <taxon>Bacteria</taxon>
        <taxon>Bacillati</taxon>
        <taxon>Actinomycetota</taxon>
        <taxon>Actinomycetes</taxon>
        <taxon>Catenulisporales</taxon>
        <taxon>Actinospicaceae</taxon>
        <taxon>Actinocrinis</taxon>
    </lineage>
</organism>
<evidence type="ECO:0000313" key="2">
    <source>
        <dbReference type="Proteomes" id="UP000677913"/>
    </source>
</evidence>
<dbReference type="AlphaFoldDB" id="A0A8J8BDX0"/>
<dbReference type="EMBL" id="JAGSXH010000179">
    <property type="protein sequence ID" value="MBS2966682.1"/>
    <property type="molecule type" value="Genomic_DNA"/>
</dbReference>
<reference evidence="1" key="1">
    <citation type="submission" date="2021-04" db="EMBL/GenBank/DDBJ databases">
        <title>Genome based classification of Actinospica acidithermotolerans sp. nov., an actinobacterium isolated from an Indonesian hot spring.</title>
        <authorList>
            <person name="Kusuma A.B."/>
            <person name="Putra K.E."/>
            <person name="Nafisah S."/>
            <person name="Loh J."/>
            <person name="Nouioui I."/>
            <person name="Goodfellow M."/>
        </authorList>
    </citation>
    <scope>NUCLEOTIDE SEQUENCE</scope>
    <source>
        <strain evidence="1">DSM 45618</strain>
    </source>
</reference>
<keyword evidence="2" id="KW-1185">Reference proteome</keyword>
<dbReference type="Proteomes" id="UP000677913">
    <property type="component" value="Unassembled WGS sequence"/>
</dbReference>
<dbReference type="RefSeq" id="WP_211471997.1">
    <property type="nucleotide sequence ID" value="NZ_JAGSXH010000179.1"/>
</dbReference>